<dbReference type="AlphaFoldDB" id="A0A9N9DTA3"/>
<evidence type="ECO:0000313" key="2">
    <source>
        <dbReference type="EMBL" id="CAG8646721.1"/>
    </source>
</evidence>
<feature type="region of interest" description="Disordered" evidence="1">
    <location>
        <begin position="205"/>
        <end position="253"/>
    </location>
</feature>
<accession>A0A9N9DTA3</accession>
<reference evidence="2" key="1">
    <citation type="submission" date="2021-06" db="EMBL/GenBank/DDBJ databases">
        <authorList>
            <person name="Kallberg Y."/>
            <person name="Tangrot J."/>
            <person name="Rosling A."/>
        </authorList>
    </citation>
    <scope>NUCLEOTIDE SEQUENCE</scope>
    <source>
        <strain evidence="2">BR232B</strain>
    </source>
</reference>
<name>A0A9N9DTA3_9GLOM</name>
<feature type="non-terminal residue" evidence="2">
    <location>
        <position position="293"/>
    </location>
</feature>
<proteinExistence type="predicted"/>
<protein>
    <submittedName>
        <fullName evidence="2">11478_t:CDS:1</fullName>
    </submittedName>
</protein>
<organism evidence="2 3">
    <name type="scientific">Paraglomus brasilianum</name>
    <dbReference type="NCBI Taxonomy" id="144538"/>
    <lineage>
        <taxon>Eukaryota</taxon>
        <taxon>Fungi</taxon>
        <taxon>Fungi incertae sedis</taxon>
        <taxon>Mucoromycota</taxon>
        <taxon>Glomeromycotina</taxon>
        <taxon>Glomeromycetes</taxon>
        <taxon>Paraglomerales</taxon>
        <taxon>Paraglomeraceae</taxon>
        <taxon>Paraglomus</taxon>
    </lineage>
</organism>
<dbReference type="Proteomes" id="UP000789739">
    <property type="component" value="Unassembled WGS sequence"/>
</dbReference>
<gene>
    <name evidence="2" type="ORF">PBRASI_LOCUS10066</name>
</gene>
<evidence type="ECO:0000256" key="1">
    <source>
        <dbReference type="SAM" id="MobiDB-lite"/>
    </source>
</evidence>
<keyword evidence="3" id="KW-1185">Reference proteome</keyword>
<feature type="compositionally biased region" description="Acidic residues" evidence="1">
    <location>
        <begin position="205"/>
        <end position="251"/>
    </location>
</feature>
<dbReference type="EMBL" id="CAJVPI010002620">
    <property type="protein sequence ID" value="CAG8646721.1"/>
    <property type="molecule type" value="Genomic_DNA"/>
</dbReference>
<sequence length="293" mass="32780">PLASLSLRAAIEKYEADLNQAIRACTGKKDKKELEAVEEKFKRLSLPVNAWVHARLKMSSTPGTVASVLLWAMPQIYKNALEKDKGQKIVFSDKKLKAWKTQSLLDSYKELWRGDGNASRLLEEEIQGLLKNHKYNKKVKLPDVVESMIDKFIDSCKGLRGNVNVKALHPISLPTEIVIEKVPISSMTCLWHFKLFFSAESDGESEELDKEELEESELDEEESVSSDDGEDIDEVFEKSEDEEDGEGEAAEVDGGVELLFGECSRFNANGQSIIETGKNCNVKMAITGFTKKS</sequence>
<evidence type="ECO:0000313" key="3">
    <source>
        <dbReference type="Proteomes" id="UP000789739"/>
    </source>
</evidence>
<comment type="caution">
    <text evidence="2">The sequence shown here is derived from an EMBL/GenBank/DDBJ whole genome shotgun (WGS) entry which is preliminary data.</text>
</comment>